<feature type="transmembrane region" description="Helical" evidence="1">
    <location>
        <begin position="52"/>
        <end position="77"/>
    </location>
</feature>
<keyword evidence="1" id="KW-0812">Transmembrane</keyword>
<keyword evidence="1" id="KW-1133">Transmembrane helix</keyword>
<proteinExistence type="predicted"/>
<evidence type="ECO:0008006" key="4">
    <source>
        <dbReference type="Google" id="ProtNLM"/>
    </source>
</evidence>
<gene>
    <name evidence="2" type="ORF">L5G33_05115</name>
</gene>
<keyword evidence="1" id="KW-0472">Membrane</keyword>
<dbReference type="EMBL" id="JAKKOR010000003">
    <property type="protein sequence ID" value="MCF8587851.1"/>
    <property type="molecule type" value="Genomic_DNA"/>
</dbReference>
<evidence type="ECO:0000313" key="2">
    <source>
        <dbReference type="EMBL" id="MCF8587851.1"/>
    </source>
</evidence>
<organism evidence="2 3">
    <name type="scientific">Gordonia liuliyuniae</name>
    <dbReference type="NCBI Taxonomy" id="2911517"/>
    <lineage>
        <taxon>Bacteria</taxon>
        <taxon>Bacillati</taxon>
        <taxon>Actinomycetota</taxon>
        <taxon>Actinomycetes</taxon>
        <taxon>Mycobacteriales</taxon>
        <taxon>Gordoniaceae</taxon>
        <taxon>Gordonia</taxon>
    </lineage>
</organism>
<evidence type="ECO:0000313" key="3">
    <source>
        <dbReference type="Proteomes" id="UP001200110"/>
    </source>
</evidence>
<feature type="transmembrane region" description="Helical" evidence="1">
    <location>
        <begin position="25"/>
        <end position="46"/>
    </location>
</feature>
<dbReference type="Proteomes" id="UP001200110">
    <property type="component" value="Unassembled WGS sequence"/>
</dbReference>
<protein>
    <recommendedName>
        <fullName evidence="4">Transmembrane protein</fullName>
    </recommendedName>
</protein>
<accession>A0ABS9IQL7</accession>
<evidence type="ECO:0000256" key="1">
    <source>
        <dbReference type="SAM" id="Phobius"/>
    </source>
</evidence>
<reference evidence="2 3" key="1">
    <citation type="submission" date="2022-01" db="EMBL/GenBank/DDBJ databases">
        <authorList>
            <person name="Huang Y."/>
        </authorList>
    </citation>
    <scope>NUCLEOTIDE SEQUENCE [LARGE SCALE GENOMIC DNA]</scope>
    <source>
        <strain evidence="2 3">HY366</strain>
    </source>
</reference>
<sequence>MTPDTPSAGRRDAEKRWSDPNSFRAAARYAAAVLVVGAVLLVVFAATGGTSVVLGASVPGVFGVGGLLALGIGFAAYRRGRMWVYWQGAAWALLALMLIALPLALTAQR</sequence>
<feature type="transmembrane region" description="Helical" evidence="1">
    <location>
        <begin position="84"/>
        <end position="105"/>
    </location>
</feature>
<comment type="caution">
    <text evidence="2">The sequence shown here is derived from an EMBL/GenBank/DDBJ whole genome shotgun (WGS) entry which is preliminary data.</text>
</comment>
<keyword evidence="3" id="KW-1185">Reference proteome</keyword>
<dbReference type="RefSeq" id="WP_236997073.1">
    <property type="nucleotide sequence ID" value="NZ_JAKKOR010000003.1"/>
</dbReference>
<name>A0ABS9IQL7_9ACTN</name>